<dbReference type="AlphaFoldDB" id="A0A117NHU7"/>
<organism evidence="1">
    <name type="scientific">Picea glauca</name>
    <name type="common">White spruce</name>
    <name type="synonym">Pinus glauca</name>
    <dbReference type="NCBI Taxonomy" id="3330"/>
    <lineage>
        <taxon>Eukaryota</taxon>
        <taxon>Viridiplantae</taxon>
        <taxon>Streptophyta</taxon>
        <taxon>Embryophyta</taxon>
        <taxon>Tracheophyta</taxon>
        <taxon>Spermatophyta</taxon>
        <taxon>Pinopsida</taxon>
        <taxon>Pinidae</taxon>
        <taxon>Conifers I</taxon>
        <taxon>Pinales</taxon>
        <taxon>Pinaceae</taxon>
        <taxon>Picea</taxon>
    </lineage>
</organism>
<comment type="caution">
    <text evidence="1">The sequence shown here is derived from an EMBL/GenBank/DDBJ whole genome shotgun (WGS) entry which is preliminary data.</text>
</comment>
<evidence type="ECO:0000313" key="1">
    <source>
        <dbReference type="EMBL" id="KUM48963.1"/>
    </source>
</evidence>
<keyword evidence="1" id="KW-0496">Mitochondrion</keyword>
<sequence>MKFNPPFLILGLNFISSKRSRQIIDLVLLDKEGSKDGQFRGDNK</sequence>
<reference evidence="1" key="1">
    <citation type="journal article" date="2015" name="Genome Biol. Evol.">
        <title>Organellar Genomes of White Spruce (Picea glauca): Assembly and Annotation.</title>
        <authorList>
            <person name="Jackman S.D."/>
            <person name="Warren R.L."/>
            <person name="Gibb E.A."/>
            <person name="Vandervalk B.P."/>
            <person name="Mohamadi H."/>
            <person name="Chu J."/>
            <person name="Raymond A."/>
            <person name="Pleasance S."/>
            <person name="Coope R."/>
            <person name="Wildung M.R."/>
            <person name="Ritland C.E."/>
            <person name="Bousquet J."/>
            <person name="Jones S.J."/>
            <person name="Bohlmann J."/>
            <person name="Birol I."/>
        </authorList>
    </citation>
    <scope>NUCLEOTIDE SEQUENCE [LARGE SCALE GENOMIC DNA]</scope>
    <source>
        <tissue evidence="1">Flushing bud</tissue>
    </source>
</reference>
<protein>
    <submittedName>
        <fullName evidence="1">Uncharacterized protein</fullName>
    </submittedName>
</protein>
<dbReference type="EMBL" id="LKAM01000004">
    <property type="protein sequence ID" value="KUM48963.1"/>
    <property type="molecule type" value="Genomic_DNA"/>
</dbReference>
<geneLocation type="mitochondrion" evidence="1"/>
<accession>A0A117NHU7</accession>
<proteinExistence type="predicted"/>
<name>A0A117NHU7_PICGL</name>
<gene>
    <name evidence="1" type="ORF">ABT39_MTgene4299</name>
</gene>